<dbReference type="CDD" id="cd11378">
    <property type="entry name" value="DUF296"/>
    <property type="match status" value="1"/>
</dbReference>
<gene>
    <name evidence="2" type="ORF">METZ01_LOCUS92541</name>
</gene>
<feature type="domain" description="PPC" evidence="1">
    <location>
        <begin position="4"/>
        <end position="109"/>
    </location>
</feature>
<dbReference type="PROSITE" id="PS51742">
    <property type="entry name" value="PPC"/>
    <property type="match status" value="1"/>
</dbReference>
<evidence type="ECO:0000259" key="1">
    <source>
        <dbReference type="PROSITE" id="PS51742"/>
    </source>
</evidence>
<proteinExistence type="predicted"/>
<feature type="non-terminal residue" evidence="2">
    <location>
        <position position="109"/>
    </location>
</feature>
<dbReference type="PANTHER" id="PTHR34988">
    <property type="entry name" value="PROTEIN, PUTATIVE-RELATED"/>
    <property type="match status" value="1"/>
</dbReference>
<dbReference type="Pfam" id="PF03479">
    <property type="entry name" value="PCC"/>
    <property type="match status" value="1"/>
</dbReference>
<sequence length="109" mass="12053">VRVKEVEDGFVLRLEQGDELIASLAEFMKERDIGSGAVTGLGAVNRACLGCYLLEEQDYSAREFEGDMEVVGLTGTLSWYDGEPFPHVHLMLTDRDFQATGGHCFEAHV</sequence>
<accession>A0A381VJ54</accession>
<name>A0A381VJ54_9ZZZZ</name>
<dbReference type="Gene3D" id="3.30.1330.80">
    <property type="entry name" value="Hypothetical protein, similar to alpha- acetolactate decarboxylase, domain 2"/>
    <property type="match status" value="1"/>
</dbReference>
<reference evidence="2" key="1">
    <citation type="submission" date="2018-05" db="EMBL/GenBank/DDBJ databases">
        <authorList>
            <person name="Lanie J.A."/>
            <person name="Ng W.-L."/>
            <person name="Kazmierczak K.M."/>
            <person name="Andrzejewski T.M."/>
            <person name="Davidsen T.M."/>
            <person name="Wayne K.J."/>
            <person name="Tettelin H."/>
            <person name="Glass J.I."/>
            <person name="Rusch D."/>
            <person name="Podicherti R."/>
            <person name="Tsui H.-C.T."/>
            <person name="Winkler M.E."/>
        </authorList>
    </citation>
    <scope>NUCLEOTIDE SEQUENCE</scope>
</reference>
<dbReference type="EMBL" id="UINC01008832">
    <property type="protein sequence ID" value="SVA39687.1"/>
    <property type="molecule type" value="Genomic_DNA"/>
</dbReference>
<dbReference type="InterPro" id="IPR005175">
    <property type="entry name" value="PPC_dom"/>
</dbReference>
<dbReference type="AlphaFoldDB" id="A0A381VJ54"/>
<feature type="non-terminal residue" evidence="2">
    <location>
        <position position="1"/>
    </location>
</feature>
<dbReference type="SUPFAM" id="SSF117856">
    <property type="entry name" value="AF0104/ALDC/Ptd012-like"/>
    <property type="match status" value="1"/>
</dbReference>
<organism evidence="2">
    <name type="scientific">marine metagenome</name>
    <dbReference type="NCBI Taxonomy" id="408172"/>
    <lineage>
        <taxon>unclassified sequences</taxon>
        <taxon>metagenomes</taxon>
        <taxon>ecological metagenomes</taxon>
    </lineage>
</organism>
<evidence type="ECO:0000313" key="2">
    <source>
        <dbReference type="EMBL" id="SVA39687.1"/>
    </source>
</evidence>
<dbReference type="PANTHER" id="PTHR34988:SF1">
    <property type="entry name" value="DNA-BINDING PROTEIN"/>
    <property type="match status" value="1"/>
</dbReference>
<protein>
    <recommendedName>
        <fullName evidence="1">PPC domain-containing protein</fullName>
    </recommendedName>
</protein>